<dbReference type="Proteomes" id="UP000886879">
    <property type="component" value="Unassembled WGS sequence"/>
</dbReference>
<evidence type="ECO:0000256" key="1">
    <source>
        <dbReference type="ARBA" id="ARBA00022490"/>
    </source>
</evidence>
<evidence type="ECO:0000313" key="5">
    <source>
        <dbReference type="EMBL" id="HIQ60860.1"/>
    </source>
</evidence>
<dbReference type="InterPro" id="IPR005234">
    <property type="entry name" value="ScpB_csome_segregation"/>
</dbReference>
<accession>A0A9D1CGN4</accession>
<dbReference type="PIRSF" id="PIRSF019345">
    <property type="entry name" value="ScpB"/>
    <property type="match status" value="1"/>
</dbReference>
<evidence type="ECO:0000256" key="3">
    <source>
        <dbReference type="ARBA" id="ARBA00022829"/>
    </source>
</evidence>
<dbReference type="PANTHER" id="PTHR34298">
    <property type="entry name" value="SEGREGATION AND CONDENSATION PROTEIN B"/>
    <property type="match status" value="1"/>
</dbReference>
<reference evidence="5" key="1">
    <citation type="submission" date="2020-10" db="EMBL/GenBank/DDBJ databases">
        <authorList>
            <person name="Gilroy R."/>
        </authorList>
    </citation>
    <scope>NUCLEOTIDE SEQUENCE</scope>
    <source>
        <strain evidence="5">ChiGjej2B2-12916</strain>
    </source>
</reference>
<proteinExistence type="predicted"/>
<keyword evidence="2" id="KW-0132">Cell division</keyword>
<comment type="caution">
    <text evidence="5">The sequence shown here is derived from an EMBL/GenBank/DDBJ whole genome shotgun (WGS) entry which is preliminary data.</text>
</comment>
<gene>
    <name evidence="5" type="primary">scpB</name>
    <name evidence="5" type="ORF">IAD31_04605</name>
</gene>
<dbReference type="GO" id="GO:0051301">
    <property type="term" value="P:cell division"/>
    <property type="evidence" value="ECO:0007669"/>
    <property type="project" value="UniProtKB-KW"/>
</dbReference>
<protein>
    <submittedName>
        <fullName evidence="5">SMC-Scp complex subunit ScpB</fullName>
    </submittedName>
</protein>
<dbReference type="InterPro" id="IPR036390">
    <property type="entry name" value="WH_DNA-bd_sf"/>
</dbReference>
<sequence>MELKELECTIEGILFAAGDPVPVERMAATLEQDVETVDSVCRKLADEYRYQRRGICLVRTEHSWQMCTAPEYADPIRKTLEHRKPPKLSQTALEVLAIVAYFQPVTRAYIEQIRGVDSSYTVGILLERKLIEEAGRLTVPGRPMQFRTTHHFLRTFGLTSLDELPELPSASQEGTQLTLDLESAIAKMQEDEGEEPSGEA</sequence>
<dbReference type="InterPro" id="IPR036388">
    <property type="entry name" value="WH-like_DNA-bd_sf"/>
</dbReference>
<keyword evidence="1" id="KW-0963">Cytoplasm</keyword>
<name>A0A9D1CGN4_9FIRM</name>
<dbReference type="PANTHER" id="PTHR34298:SF2">
    <property type="entry name" value="SEGREGATION AND CONDENSATION PROTEIN B"/>
    <property type="match status" value="1"/>
</dbReference>
<dbReference type="Gene3D" id="1.10.10.10">
    <property type="entry name" value="Winged helix-like DNA-binding domain superfamily/Winged helix DNA-binding domain"/>
    <property type="match status" value="2"/>
</dbReference>
<dbReference type="AlphaFoldDB" id="A0A9D1CGN4"/>
<dbReference type="GO" id="GO:0051304">
    <property type="term" value="P:chromosome separation"/>
    <property type="evidence" value="ECO:0007669"/>
    <property type="project" value="InterPro"/>
</dbReference>
<dbReference type="SUPFAM" id="SSF46785">
    <property type="entry name" value="Winged helix' DNA-binding domain"/>
    <property type="match status" value="2"/>
</dbReference>
<organism evidence="5 6">
    <name type="scientific">Candidatus Enterenecus faecium</name>
    <dbReference type="NCBI Taxonomy" id="2840780"/>
    <lineage>
        <taxon>Bacteria</taxon>
        <taxon>Bacillati</taxon>
        <taxon>Bacillota</taxon>
        <taxon>Clostridia</taxon>
        <taxon>Eubacteriales</taxon>
        <taxon>Candidatus Enterenecus</taxon>
    </lineage>
</organism>
<dbReference type="Pfam" id="PF04079">
    <property type="entry name" value="SMC_ScpB"/>
    <property type="match status" value="1"/>
</dbReference>
<dbReference type="EMBL" id="DVFO01000046">
    <property type="protein sequence ID" value="HIQ60860.1"/>
    <property type="molecule type" value="Genomic_DNA"/>
</dbReference>
<dbReference type="NCBIfam" id="TIGR00281">
    <property type="entry name" value="SMC-Scp complex subunit ScpB"/>
    <property type="match status" value="1"/>
</dbReference>
<evidence type="ECO:0000256" key="2">
    <source>
        <dbReference type="ARBA" id="ARBA00022618"/>
    </source>
</evidence>
<reference evidence="5" key="2">
    <citation type="journal article" date="2021" name="PeerJ">
        <title>Extensive microbial diversity within the chicken gut microbiome revealed by metagenomics and culture.</title>
        <authorList>
            <person name="Gilroy R."/>
            <person name="Ravi A."/>
            <person name="Getino M."/>
            <person name="Pursley I."/>
            <person name="Horton D.L."/>
            <person name="Alikhan N.F."/>
            <person name="Baker D."/>
            <person name="Gharbi K."/>
            <person name="Hall N."/>
            <person name="Watson M."/>
            <person name="Adriaenssens E.M."/>
            <person name="Foster-Nyarko E."/>
            <person name="Jarju S."/>
            <person name="Secka A."/>
            <person name="Antonio M."/>
            <person name="Oren A."/>
            <person name="Chaudhuri R.R."/>
            <person name="La Ragione R."/>
            <person name="Hildebrand F."/>
            <person name="Pallen M.J."/>
        </authorList>
    </citation>
    <scope>NUCLEOTIDE SEQUENCE</scope>
    <source>
        <strain evidence="5">ChiGjej2B2-12916</strain>
    </source>
</reference>
<keyword evidence="4" id="KW-0131">Cell cycle</keyword>
<keyword evidence="3" id="KW-0159">Chromosome partition</keyword>
<evidence type="ECO:0000313" key="6">
    <source>
        <dbReference type="Proteomes" id="UP000886879"/>
    </source>
</evidence>
<evidence type="ECO:0000256" key="4">
    <source>
        <dbReference type="ARBA" id="ARBA00023306"/>
    </source>
</evidence>